<proteinExistence type="predicted"/>
<dbReference type="HOGENOM" id="CLU_1962036_0_0_1"/>
<organism>
    <name type="scientific">Ixodes scapularis</name>
    <name type="common">Black-legged tick</name>
    <name type="synonym">Deer tick</name>
    <dbReference type="NCBI Taxonomy" id="6945"/>
    <lineage>
        <taxon>Eukaryota</taxon>
        <taxon>Metazoa</taxon>
        <taxon>Ecdysozoa</taxon>
        <taxon>Arthropoda</taxon>
        <taxon>Chelicerata</taxon>
        <taxon>Arachnida</taxon>
        <taxon>Acari</taxon>
        <taxon>Parasitiformes</taxon>
        <taxon>Ixodida</taxon>
        <taxon>Ixodoidea</taxon>
        <taxon>Ixodidae</taxon>
        <taxon>Ixodinae</taxon>
        <taxon>Ixodes</taxon>
    </lineage>
</organism>
<evidence type="ECO:0000313" key="1">
    <source>
        <dbReference type="EMBL" id="EEC16461.1"/>
    </source>
</evidence>
<reference evidence="2" key="2">
    <citation type="submission" date="2020-05" db="UniProtKB">
        <authorList>
            <consortium name="EnsemblMetazoa"/>
        </authorList>
    </citation>
    <scope>IDENTIFICATION</scope>
    <source>
        <strain evidence="2">wikel</strain>
    </source>
</reference>
<gene>
    <name evidence="1" type="ORF">IscW_ISCW013003</name>
</gene>
<dbReference type="VEuPathDB" id="VectorBase:ISCW013003"/>
<protein>
    <submittedName>
        <fullName evidence="1 2">Uncharacterized protein</fullName>
    </submittedName>
</protein>
<dbReference type="OrthoDB" id="6483139at2759"/>
<keyword evidence="3" id="KW-1185">Reference proteome</keyword>
<dbReference type="PaxDb" id="6945-B7QC89"/>
<dbReference type="InParanoid" id="B7QC89"/>
<name>B7QC89_IXOSC</name>
<sequence>MGTAHAQKPDLREIKCLRMSSAEGSATTVVWRQKVELVATEANFTGQVVLCHLNLSAFHRADPYRYTVLDVPVNSCTHVVYPLHGLDDWFEDMLNYDAYQRASHPGLYTDMQYIREQHGLPVHESGTA</sequence>
<dbReference type="Proteomes" id="UP000001555">
    <property type="component" value="Unassembled WGS sequence"/>
</dbReference>
<accession>B7QC89</accession>
<evidence type="ECO:0000313" key="3">
    <source>
        <dbReference type="Proteomes" id="UP000001555"/>
    </source>
</evidence>
<evidence type="ECO:0000313" key="2">
    <source>
        <dbReference type="EnsemblMetazoa" id="ISCW013003-PA"/>
    </source>
</evidence>
<dbReference type="AlphaFoldDB" id="B7QC89"/>
<reference evidence="1 3" key="1">
    <citation type="submission" date="2008-03" db="EMBL/GenBank/DDBJ databases">
        <title>Annotation of Ixodes scapularis.</title>
        <authorList>
            <consortium name="Ixodes scapularis Genome Project Consortium"/>
            <person name="Caler E."/>
            <person name="Hannick L.I."/>
            <person name="Bidwell S."/>
            <person name="Joardar V."/>
            <person name="Thiagarajan M."/>
            <person name="Amedeo P."/>
            <person name="Galinsky K.J."/>
            <person name="Schobel S."/>
            <person name="Inman J."/>
            <person name="Hostetler J."/>
            <person name="Miller J."/>
            <person name="Hammond M."/>
            <person name="Megy K."/>
            <person name="Lawson D."/>
            <person name="Kodira C."/>
            <person name="Sutton G."/>
            <person name="Meyer J."/>
            <person name="Hill C.A."/>
            <person name="Birren B."/>
            <person name="Nene V."/>
            <person name="Collins F."/>
            <person name="Alarcon-Chaidez F."/>
            <person name="Wikel S."/>
            <person name="Strausberg R."/>
        </authorList>
    </citation>
    <scope>NUCLEOTIDE SEQUENCE [LARGE SCALE GENOMIC DNA]</scope>
    <source>
        <strain evidence="3">Wikel</strain>
        <strain evidence="1">Wikel colony</strain>
    </source>
</reference>
<dbReference type="EMBL" id="ABJB010545207">
    <property type="status" value="NOT_ANNOTATED_CDS"/>
    <property type="molecule type" value="Genomic_DNA"/>
</dbReference>
<dbReference type="EnsemblMetazoa" id="ISCW013003-RA">
    <property type="protein sequence ID" value="ISCW013003-PA"/>
    <property type="gene ID" value="ISCW013003"/>
</dbReference>
<dbReference type="EMBL" id="DS905616">
    <property type="protein sequence ID" value="EEC16461.1"/>
    <property type="molecule type" value="Genomic_DNA"/>
</dbReference>
<dbReference type="VEuPathDB" id="VectorBase:ISCP_024526"/>
<dbReference type="VEuPathDB" id="VectorBase:ISCI013003"/>